<organism evidence="2 3">
    <name type="scientific">Oryza sativa subsp. japonica</name>
    <name type="common">Rice</name>
    <dbReference type="NCBI Taxonomy" id="39947"/>
    <lineage>
        <taxon>Eukaryota</taxon>
        <taxon>Viridiplantae</taxon>
        <taxon>Streptophyta</taxon>
        <taxon>Embryophyta</taxon>
        <taxon>Tracheophyta</taxon>
        <taxon>Spermatophyta</taxon>
        <taxon>Magnoliopsida</taxon>
        <taxon>Liliopsida</taxon>
        <taxon>Poales</taxon>
        <taxon>Poaceae</taxon>
        <taxon>BOP clade</taxon>
        <taxon>Oryzoideae</taxon>
        <taxon>Oryzeae</taxon>
        <taxon>Oryzinae</taxon>
        <taxon>Oryza</taxon>
        <taxon>Oryza sativa</taxon>
    </lineage>
</organism>
<gene>
    <name evidence="2" type="ordered locus">Os08g0190500</name>
    <name evidence="2" type="ORF">OSNPB_080190500</name>
</gene>
<evidence type="ECO:0000313" key="2">
    <source>
        <dbReference type="EMBL" id="BAT04165.1"/>
    </source>
</evidence>
<name>A0A0P0XCR6_ORYSJ</name>
<dbReference type="EMBL" id="AP014964">
    <property type="protein sequence ID" value="BAT04165.1"/>
    <property type="molecule type" value="Genomic_DNA"/>
</dbReference>
<protein>
    <submittedName>
        <fullName evidence="2">Os08g0190500 protein</fullName>
    </submittedName>
</protein>
<proteinExistence type="predicted"/>
<reference evidence="2 3" key="2">
    <citation type="journal article" date="2013" name="Plant Cell Physiol.">
        <title>Rice Annotation Project Database (RAP-DB): an integrative and interactive database for rice genomics.</title>
        <authorList>
            <person name="Sakai H."/>
            <person name="Lee S.S."/>
            <person name="Tanaka T."/>
            <person name="Numa H."/>
            <person name="Kim J."/>
            <person name="Kawahara Y."/>
            <person name="Wakimoto H."/>
            <person name="Yang C.C."/>
            <person name="Iwamoto M."/>
            <person name="Abe T."/>
            <person name="Yamada Y."/>
            <person name="Muto A."/>
            <person name="Inokuchi H."/>
            <person name="Ikemura T."/>
            <person name="Matsumoto T."/>
            <person name="Sasaki T."/>
            <person name="Itoh T."/>
        </authorList>
    </citation>
    <scope>NUCLEOTIDE SEQUENCE [LARGE SCALE GENOMIC DNA]</scope>
    <source>
        <strain evidence="3">cv. Nipponbare</strain>
    </source>
</reference>
<feature type="region of interest" description="Disordered" evidence="1">
    <location>
        <begin position="1"/>
        <end position="75"/>
    </location>
</feature>
<dbReference type="Proteomes" id="UP000059680">
    <property type="component" value="Chromosome 8"/>
</dbReference>
<evidence type="ECO:0000313" key="3">
    <source>
        <dbReference type="Proteomes" id="UP000059680"/>
    </source>
</evidence>
<evidence type="ECO:0000256" key="1">
    <source>
        <dbReference type="SAM" id="MobiDB-lite"/>
    </source>
</evidence>
<dbReference type="AlphaFoldDB" id="A0A0P0XCR6"/>
<accession>A0A0P0XCR6</accession>
<keyword evidence="3" id="KW-1185">Reference proteome</keyword>
<dbReference type="PaxDb" id="39947-A0A0P0XCR6"/>
<dbReference type="InParanoid" id="A0A0P0XCR6"/>
<reference evidence="2 3" key="3">
    <citation type="journal article" date="2013" name="Rice">
        <title>Improvement of the Oryza sativa Nipponbare reference genome using next generation sequence and optical map data.</title>
        <authorList>
            <person name="Kawahara Y."/>
            <person name="de la Bastide M."/>
            <person name="Hamilton J.P."/>
            <person name="Kanamori H."/>
            <person name="McCombie W.R."/>
            <person name="Ouyang S."/>
            <person name="Schwartz D.C."/>
            <person name="Tanaka T."/>
            <person name="Wu J."/>
            <person name="Zhou S."/>
            <person name="Childs K.L."/>
            <person name="Davidson R.M."/>
            <person name="Lin H."/>
            <person name="Quesada-Ocampo L."/>
            <person name="Vaillancourt B."/>
            <person name="Sakai H."/>
            <person name="Lee S.S."/>
            <person name="Kim J."/>
            <person name="Numa H."/>
            <person name="Itoh T."/>
            <person name="Buell C.R."/>
            <person name="Matsumoto T."/>
        </authorList>
    </citation>
    <scope>NUCLEOTIDE SEQUENCE [LARGE SCALE GENOMIC DNA]</scope>
    <source>
        <strain evidence="3">cv. Nipponbare</strain>
    </source>
</reference>
<reference evidence="3" key="1">
    <citation type="journal article" date="2005" name="Nature">
        <title>The map-based sequence of the rice genome.</title>
        <authorList>
            <consortium name="International rice genome sequencing project (IRGSP)"/>
            <person name="Matsumoto T."/>
            <person name="Wu J."/>
            <person name="Kanamori H."/>
            <person name="Katayose Y."/>
            <person name="Fujisawa M."/>
            <person name="Namiki N."/>
            <person name="Mizuno H."/>
            <person name="Yamamoto K."/>
            <person name="Antonio B.A."/>
            <person name="Baba T."/>
            <person name="Sakata K."/>
            <person name="Nagamura Y."/>
            <person name="Aoki H."/>
            <person name="Arikawa K."/>
            <person name="Arita K."/>
            <person name="Bito T."/>
            <person name="Chiden Y."/>
            <person name="Fujitsuka N."/>
            <person name="Fukunaka R."/>
            <person name="Hamada M."/>
            <person name="Harada C."/>
            <person name="Hayashi A."/>
            <person name="Hijishita S."/>
            <person name="Honda M."/>
            <person name="Hosokawa S."/>
            <person name="Ichikawa Y."/>
            <person name="Idonuma A."/>
            <person name="Iijima M."/>
            <person name="Ikeda M."/>
            <person name="Ikeno M."/>
            <person name="Ito K."/>
            <person name="Ito S."/>
            <person name="Ito T."/>
            <person name="Ito Y."/>
            <person name="Ito Y."/>
            <person name="Iwabuchi A."/>
            <person name="Kamiya K."/>
            <person name="Karasawa W."/>
            <person name="Kurita K."/>
            <person name="Katagiri S."/>
            <person name="Kikuta A."/>
            <person name="Kobayashi H."/>
            <person name="Kobayashi N."/>
            <person name="Machita K."/>
            <person name="Maehara T."/>
            <person name="Masukawa M."/>
            <person name="Mizubayashi T."/>
            <person name="Mukai Y."/>
            <person name="Nagasaki H."/>
            <person name="Nagata Y."/>
            <person name="Naito S."/>
            <person name="Nakashima M."/>
            <person name="Nakama Y."/>
            <person name="Nakamichi Y."/>
            <person name="Nakamura M."/>
            <person name="Meguro A."/>
            <person name="Negishi M."/>
            <person name="Ohta I."/>
            <person name="Ohta T."/>
            <person name="Okamoto M."/>
            <person name="Ono N."/>
            <person name="Saji S."/>
            <person name="Sakaguchi M."/>
            <person name="Sakai K."/>
            <person name="Shibata M."/>
            <person name="Shimokawa T."/>
            <person name="Song J."/>
            <person name="Takazaki Y."/>
            <person name="Terasawa K."/>
            <person name="Tsugane M."/>
            <person name="Tsuji K."/>
            <person name="Ueda S."/>
            <person name="Waki K."/>
            <person name="Yamagata H."/>
            <person name="Yamamoto M."/>
            <person name="Yamamoto S."/>
            <person name="Yamane H."/>
            <person name="Yoshiki S."/>
            <person name="Yoshihara R."/>
            <person name="Yukawa K."/>
            <person name="Zhong H."/>
            <person name="Yano M."/>
            <person name="Yuan Q."/>
            <person name="Ouyang S."/>
            <person name="Liu J."/>
            <person name="Jones K.M."/>
            <person name="Gansberger K."/>
            <person name="Moffat K."/>
            <person name="Hill J."/>
            <person name="Bera J."/>
            <person name="Fadrosh D."/>
            <person name="Jin S."/>
            <person name="Johri S."/>
            <person name="Kim M."/>
            <person name="Overton L."/>
            <person name="Reardon M."/>
            <person name="Tsitrin T."/>
            <person name="Vuong H."/>
            <person name="Weaver B."/>
            <person name="Ciecko A."/>
            <person name="Tallon L."/>
            <person name="Jackson J."/>
            <person name="Pai G."/>
            <person name="Aken S.V."/>
            <person name="Utterback T."/>
            <person name="Reidmuller S."/>
            <person name="Feldblyum T."/>
            <person name="Hsiao J."/>
            <person name="Zismann V."/>
            <person name="Iobst S."/>
            <person name="de Vazeille A.R."/>
            <person name="Buell C.R."/>
            <person name="Ying K."/>
            <person name="Li Y."/>
            <person name="Lu T."/>
            <person name="Huang Y."/>
            <person name="Zhao Q."/>
            <person name="Feng Q."/>
            <person name="Zhang L."/>
            <person name="Zhu J."/>
            <person name="Weng Q."/>
            <person name="Mu J."/>
            <person name="Lu Y."/>
            <person name="Fan D."/>
            <person name="Liu Y."/>
            <person name="Guan J."/>
            <person name="Zhang Y."/>
            <person name="Yu S."/>
            <person name="Liu X."/>
            <person name="Zhang Y."/>
            <person name="Hong G."/>
            <person name="Han B."/>
            <person name="Choisne N."/>
            <person name="Demange N."/>
            <person name="Orjeda G."/>
            <person name="Samain S."/>
            <person name="Cattolico L."/>
            <person name="Pelletier E."/>
            <person name="Couloux A."/>
            <person name="Segurens B."/>
            <person name="Wincker P."/>
            <person name="D'Hont A."/>
            <person name="Scarpelli C."/>
            <person name="Weissenbach J."/>
            <person name="Salanoubat M."/>
            <person name="Quetier F."/>
            <person name="Yu Y."/>
            <person name="Kim H.R."/>
            <person name="Rambo T."/>
            <person name="Currie J."/>
            <person name="Collura K."/>
            <person name="Luo M."/>
            <person name="Yang T."/>
            <person name="Ammiraju J.S.S."/>
            <person name="Engler F."/>
            <person name="Soderlund C."/>
            <person name="Wing R.A."/>
            <person name="Palmer L.E."/>
            <person name="de la Bastide M."/>
            <person name="Spiegel L."/>
            <person name="Nascimento L."/>
            <person name="Zutavern T."/>
            <person name="O'Shaughnessy A."/>
            <person name="Dike S."/>
            <person name="Dedhia N."/>
            <person name="Preston R."/>
            <person name="Balija V."/>
            <person name="McCombie W.R."/>
            <person name="Chow T."/>
            <person name="Chen H."/>
            <person name="Chung M."/>
            <person name="Chen C."/>
            <person name="Shaw J."/>
            <person name="Wu H."/>
            <person name="Hsiao K."/>
            <person name="Chao Y."/>
            <person name="Chu M."/>
            <person name="Cheng C."/>
            <person name="Hour A."/>
            <person name="Lee P."/>
            <person name="Lin S."/>
            <person name="Lin Y."/>
            <person name="Liou J."/>
            <person name="Liu S."/>
            <person name="Hsing Y."/>
            <person name="Raghuvanshi S."/>
            <person name="Mohanty A."/>
            <person name="Bharti A.K."/>
            <person name="Gaur A."/>
            <person name="Gupta V."/>
            <person name="Kumar D."/>
            <person name="Ravi V."/>
            <person name="Vij S."/>
            <person name="Kapur A."/>
            <person name="Khurana P."/>
            <person name="Khurana P."/>
            <person name="Khurana J.P."/>
            <person name="Tyagi A.K."/>
            <person name="Gaikwad K."/>
            <person name="Singh A."/>
            <person name="Dalal V."/>
            <person name="Srivastava S."/>
            <person name="Dixit A."/>
            <person name="Pal A.K."/>
            <person name="Ghazi I.A."/>
            <person name="Yadav M."/>
            <person name="Pandit A."/>
            <person name="Bhargava A."/>
            <person name="Sureshbabu K."/>
            <person name="Batra K."/>
            <person name="Sharma T.R."/>
            <person name="Mohapatra T."/>
            <person name="Singh N.K."/>
            <person name="Messing J."/>
            <person name="Nelson A.B."/>
            <person name="Fuks G."/>
            <person name="Kavchok S."/>
            <person name="Keizer G."/>
            <person name="Linton E."/>
            <person name="Llaca V."/>
            <person name="Song R."/>
            <person name="Tanyolac B."/>
            <person name="Young S."/>
            <person name="Ho-Il K."/>
            <person name="Hahn J.H."/>
            <person name="Sangsakoo G."/>
            <person name="Vanavichit A."/>
            <person name="de Mattos Luiz.A.T."/>
            <person name="Zimmer P.D."/>
            <person name="Malone G."/>
            <person name="Dellagostin O."/>
            <person name="de Oliveira A.C."/>
            <person name="Bevan M."/>
            <person name="Bancroft I."/>
            <person name="Minx P."/>
            <person name="Cordum H."/>
            <person name="Wilson R."/>
            <person name="Cheng Z."/>
            <person name="Jin W."/>
            <person name="Jiang J."/>
            <person name="Leong S.A."/>
            <person name="Iwama H."/>
            <person name="Gojobori T."/>
            <person name="Itoh T."/>
            <person name="Niimura Y."/>
            <person name="Fujii Y."/>
            <person name="Habara T."/>
            <person name="Sakai H."/>
            <person name="Sato Y."/>
            <person name="Wilson G."/>
            <person name="Kumar K."/>
            <person name="McCouch S."/>
            <person name="Juretic N."/>
            <person name="Hoen D."/>
            <person name="Wright S."/>
            <person name="Bruskiewich R."/>
            <person name="Bureau T."/>
            <person name="Miyao A."/>
            <person name="Hirochika H."/>
            <person name="Nishikawa T."/>
            <person name="Kadowaki K."/>
            <person name="Sugiura M."/>
            <person name="Burr B."/>
            <person name="Sasaki T."/>
        </authorList>
    </citation>
    <scope>NUCLEOTIDE SEQUENCE [LARGE SCALE GENOMIC DNA]</scope>
    <source>
        <strain evidence="3">cv. Nipponbare</strain>
    </source>
</reference>
<dbReference type="Gramene" id="Os08t0190500-00">
    <property type="protein sequence ID" value="Os08t0190500-00"/>
    <property type="gene ID" value="Os08g0190500"/>
</dbReference>
<sequence>MPRSSTTRPAAPVRLRRRPLKTPLVVAAAAASSSAAVGLPRGGGPGTPHLRWGAGEREEEENGGEKGNAVGAPGRRSVRRLAAAVWRLRPAEEAPPPASRHAADRACLEVTTSLPPFEHPQISPPPILARILLQFAPIWDERVAALNPAPPPRVPPPFMPVAAGQQ</sequence>
<feature type="compositionally biased region" description="Low complexity" evidence="1">
    <location>
        <begin position="25"/>
        <end position="37"/>
    </location>
</feature>